<name>A0A0N4VXI5_HAEPC</name>
<dbReference type="WBParaSite" id="HPLM_0000200501-mRNA-1">
    <property type="protein sequence ID" value="HPLM_0000200501-mRNA-1"/>
    <property type="gene ID" value="HPLM_0000200501"/>
</dbReference>
<gene>
    <name evidence="2" type="ORF">HPLM_LOCUS2003</name>
</gene>
<dbReference type="EMBL" id="UZAF01003363">
    <property type="protein sequence ID" value="VDO12472.1"/>
    <property type="molecule type" value="Genomic_DNA"/>
</dbReference>
<evidence type="ECO:0000313" key="2">
    <source>
        <dbReference type="EMBL" id="VDO12472.1"/>
    </source>
</evidence>
<dbReference type="AlphaFoldDB" id="A0A0N4VXI5"/>
<evidence type="ECO:0000313" key="3">
    <source>
        <dbReference type="Proteomes" id="UP000268014"/>
    </source>
</evidence>
<reference evidence="2 3" key="2">
    <citation type="submission" date="2018-11" db="EMBL/GenBank/DDBJ databases">
        <authorList>
            <consortium name="Pathogen Informatics"/>
        </authorList>
    </citation>
    <scope>NUCLEOTIDE SEQUENCE [LARGE SCALE GENOMIC DNA]</scope>
    <source>
        <strain evidence="2 3">MHpl1</strain>
    </source>
</reference>
<organism evidence="4">
    <name type="scientific">Haemonchus placei</name>
    <name type="common">Barber's pole worm</name>
    <dbReference type="NCBI Taxonomy" id="6290"/>
    <lineage>
        <taxon>Eukaryota</taxon>
        <taxon>Metazoa</taxon>
        <taxon>Ecdysozoa</taxon>
        <taxon>Nematoda</taxon>
        <taxon>Chromadorea</taxon>
        <taxon>Rhabditida</taxon>
        <taxon>Rhabditina</taxon>
        <taxon>Rhabditomorpha</taxon>
        <taxon>Strongyloidea</taxon>
        <taxon>Trichostrongylidae</taxon>
        <taxon>Haemonchus</taxon>
    </lineage>
</organism>
<accession>A0A0N4VXI5</accession>
<proteinExistence type="predicted"/>
<evidence type="ECO:0000313" key="4">
    <source>
        <dbReference type="WBParaSite" id="HPLM_0000200501-mRNA-1"/>
    </source>
</evidence>
<dbReference type="Proteomes" id="UP000268014">
    <property type="component" value="Unassembled WGS sequence"/>
</dbReference>
<sequence>MVRLFQLSNELKLNVEELARLSEQLQEAKSRADEGDRIKSELEQLRKEDMELKEKFDSVVTEKENLLQVLNSNQDKDKEAVQLLQKELSAANNLVMEHAKEKEGLLAELESLKKTVAAEVESKNAVTEEISLAKQQIQQLSEDKKALEDQLQKSSRDEAEMKERVSNLERD</sequence>
<feature type="region of interest" description="Disordered" evidence="1">
    <location>
        <begin position="145"/>
        <end position="171"/>
    </location>
</feature>
<keyword evidence="3" id="KW-1185">Reference proteome</keyword>
<protein>
    <submittedName>
        <fullName evidence="4">Myosin_tail_1 domain-containing protein</fullName>
    </submittedName>
</protein>
<reference evidence="4" key="1">
    <citation type="submission" date="2017-02" db="UniProtKB">
        <authorList>
            <consortium name="WormBaseParasite"/>
        </authorList>
    </citation>
    <scope>IDENTIFICATION</scope>
</reference>
<evidence type="ECO:0000256" key="1">
    <source>
        <dbReference type="SAM" id="MobiDB-lite"/>
    </source>
</evidence>